<reference evidence="7" key="1">
    <citation type="submission" date="2025-08" db="UniProtKB">
        <authorList>
            <consortium name="RefSeq"/>
        </authorList>
    </citation>
    <scope>IDENTIFICATION</scope>
    <source>
        <tissue evidence="7">Whole sample</tissue>
    </source>
</reference>
<sequence>MDLSGSHRFVQFYLVADKPLECLVYSRSYHCLAGPSQERLLDMVAVLLLGLFAAVSAYSNDWDIFTYTQEWPVAVCVKGKEEHHTCGIPPGVQGWGIHGLWPTKTGTEGPTSCGSQPFNEHAITPLLPHLKILWPNMYSDTSTTSFWEHEWSKHGTCASSLNATSTEFRYFSKALDLYARFNGQTMLGNQGIVPSTTATYDIKATEAALKKELGVNALVQCAYDHNTRRQIVYEIEICLNKNFEPVDCYPDEGNNSGKRSHHHHKYTSHPQSSCPEKEGFYYPPIDGQYSDPNAQL</sequence>
<feature type="active site" evidence="3">
    <location>
        <position position="150"/>
    </location>
</feature>
<dbReference type="PANTHER" id="PTHR11240">
    <property type="entry name" value="RIBONUCLEASE T2"/>
    <property type="match status" value="1"/>
</dbReference>
<dbReference type="GO" id="GO:0006401">
    <property type="term" value="P:RNA catabolic process"/>
    <property type="evidence" value="ECO:0007669"/>
    <property type="project" value="TreeGrafter"/>
</dbReference>
<dbReference type="OrthoDB" id="435754at2759"/>
<evidence type="ECO:0000256" key="2">
    <source>
        <dbReference type="ARBA" id="ARBA00023157"/>
    </source>
</evidence>
<evidence type="ECO:0000313" key="7">
    <source>
        <dbReference type="RefSeq" id="XP_022333543.1"/>
    </source>
</evidence>
<evidence type="ECO:0000256" key="4">
    <source>
        <dbReference type="RuleBase" id="RU004328"/>
    </source>
</evidence>
<dbReference type="InterPro" id="IPR036430">
    <property type="entry name" value="RNase_T2-like_sf"/>
</dbReference>
<dbReference type="PANTHER" id="PTHR11240:SF22">
    <property type="entry name" value="RIBONUCLEASE T2"/>
    <property type="match status" value="1"/>
</dbReference>
<feature type="active site" evidence="3">
    <location>
        <position position="98"/>
    </location>
</feature>
<organism evidence="6 7">
    <name type="scientific">Crassostrea virginica</name>
    <name type="common">Eastern oyster</name>
    <dbReference type="NCBI Taxonomy" id="6565"/>
    <lineage>
        <taxon>Eukaryota</taxon>
        <taxon>Metazoa</taxon>
        <taxon>Spiralia</taxon>
        <taxon>Lophotrochozoa</taxon>
        <taxon>Mollusca</taxon>
        <taxon>Bivalvia</taxon>
        <taxon>Autobranchia</taxon>
        <taxon>Pteriomorphia</taxon>
        <taxon>Ostreida</taxon>
        <taxon>Ostreoidea</taxon>
        <taxon>Ostreidae</taxon>
        <taxon>Crassostrea</taxon>
    </lineage>
</organism>
<dbReference type="Pfam" id="PF00445">
    <property type="entry name" value="Ribonuclease_T2"/>
    <property type="match status" value="1"/>
</dbReference>
<feature type="active site" evidence="3">
    <location>
        <position position="154"/>
    </location>
</feature>
<dbReference type="InterPro" id="IPR033697">
    <property type="entry name" value="Ribonuclease_T2_eukaryotic"/>
</dbReference>
<protein>
    <submittedName>
        <fullName evidence="7">Ribonuclease Oy-like</fullName>
    </submittedName>
</protein>
<evidence type="ECO:0000256" key="1">
    <source>
        <dbReference type="ARBA" id="ARBA00007469"/>
    </source>
</evidence>
<evidence type="ECO:0000313" key="6">
    <source>
        <dbReference type="Proteomes" id="UP000694844"/>
    </source>
</evidence>
<evidence type="ECO:0000256" key="3">
    <source>
        <dbReference type="PIRSR" id="PIRSR633697-1"/>
    </source>
</evidence>
<dbReference type="GO" id="GO:0033897">
    <property type="term" value="F:ribonuclease T2 activity"/>
    <property type="evidence" value="ECO:0007669"/>
    <property type="project" value="InterPro"/>
</dbReference>
<dbReference type="KEGG" id="cvn:111130657"/>
<dbReference type="AlphaFoldDB" id="A0A8B8E161"/>
<dbReference type="Gene3D" id="3.90.730.10">
    <property type="entry name" value="Ribonuclease T2-like"/>
    <property type="match status" value="1"/>
</dbReference>
<dbReference type="SUPFAM" id="SSF55895">
    <property type="entry name" value="Ribonuclease Rh-like"/>
    <property type="match status" value="1"/>
</dbReference>
<evidence type="ECO:0000256" key="5">
    <source>
        <dbReference type="SAM" id="MobiDB-lite"/>
    </source>
</evidence>
<dbReference type="PROSITE" id="PS00530">
    <property type="entry name" value="RNASE_T2_1"/>
    <property type="match status" value="1"/>
</dbReference>
<dbReference type="InterPro" id="IPR033130">
    <property type="entry name" value="RNase_T2_His_AS_2"/>
</dbReference>
<feature type="compositionally biased region" description="Basic residues" evidence="5">
    <location>
        <begin position="258"/>
        <end position="267"/>
    </location>
</feature>
<proteinExistence type="inferred from homology"/>
<comment type="similarity">
    <text evidence="1 4">Belongs to the RNase T2 family.</text>
</comment>
<gene>
    <name evidence="7" type="primary">LOC111130657</name>
</gene>
<name>A0A8B8E161_CRAVI</name>
<dbReference type="PROSITE" id="PS00531">
    <property type="entry name" value="RNASE_T2_2"/>
    <property type="match status" value="1"/>
</dbReference>
<feature type="region of interest" description="Disordered" evidence="5">
    <location>
        <begin position="254"/>
        <end position="277"/>
    </location>
</feature>
<accession>A0A8B8E161</accession>
<dbReference type="RefSeq" id="XP_022333543.1">
    <property type="nucleotide sequence ID" value="XM_022477835.1"/>
</dbReference>
<dbReference type="GO" id="GO:0005576">
    <property type="term" value="C:extracellular region"/>
    <property type="evidence" value="ECO:0007669"/>
    <property type="project" value="TreeGrafter"/>
</dbReference>
<keyword evidence="2" id="KW-1015">Disulfide bond</keyword>
<dbReference type="CDD" id="cd01061">
    <property type="entry name" value="RNase_T2_euk"/>
    <property type="match status" value="1"/>
</dbReference>
<dbReference type="GO" id="GO:0003723">
    <property type="term" value="F:RNA binding"/>
    <property type="evidence" value="ECO:0007669"/>
    <property type="project" value="InterPro"/>
</dbReference>
<dbReference type="InterPro" id="IPR001568">
    <property type="entry name" value="RNase_T2-like"/>
</dbReference>
<dbReference type="Proteomes" id="UP000694844">
    <property type="component" value="Chromosome 4"/>
</dbReference>
<dbReference type="InterPro" id="IPR018188">
    <property type="entry name" value="RNase_T2_His_AS_1"/>
</dbReference>
<keyword evidence="6" id="KW-1185">Reference proteome</keyword>
<dbReference type="GeneID" id="111130657"/>